<evidence type="ECO:0000313" key="3">
    <source>
        <dbReference type="Proteomes" id="UP001355206"/>
    </source>
</evidence>
<keyword evidence="1" id="KW-0812">Transmembrane</keyword>
<evidence type="ECO:0000256" key="1">
    <source>
        <dbReference type="SAM" id="Phobius"/>
    </source>
</evidence>
<dbReference type="Proteomes" id="UP001355206">
    <property type="component" value="Unassembled WGS sequence"/>
</dbReference>
<dbReference type="EMBL" id="MLCA01000009">
    <property type="protein sequence ID" value="MEE7492278.1"/>
    <property type="molecule type" value="Genomic_DNA"/>
</dbReference>
<organism evidence="2 3">
    <name type="scientific">Methylobacterium oryzae</name>
    <dbReference type="NCBI Taxonomy" id="334852"/>
    <lineage>
        <taxon>Bacteria</taxon>
        <taxon>Pseudomonadati</taxon>
        <taxon>Pseudomonadota</taxon>
        <taxon>Alphaproteobacteria</taxon>
        <taxon>Hyphomicrobiales</taxon>
        <taxon>Methylobacteriaceae</taxon>
        <taxon>Methylobacterium</taxon>
    </lineage>
</organism>
<name>A0ABU7TR60_9HYPH</name>
<sequence length="101" mass="10596">MVSLDHFVGEAILDQISEHMWAVGVGAVVFAFLVLSLGAKLVTGSFNIAGLISGNAAGRRGATVSKVRIKGEENKLGAKGTEATVERTDVKGKRNEIKAET</sequence>
<proteinExistence type="predicted"/>
<keyword evidence="3" id="KW-1185">Reference proteome</keyword>
<keyword evidence="1" id="KW-1133">Transmembrane helix</keyword>
<feature type="transmembrane region" description="Helical" evidence="1">
    <location>
        <begin position="20"/>
        <end position="39"/>
    </location>
</feature>
<keyword evidence="1" id="KW-0472">Membrane</keyword>
<comment type="caution">
    <text evidence="2">The sequence shown here is derived from an EMBL/GenBank/DDBJ whole genome shotgun (WGS) entry which is preliminary data.</text>
</comment>
<protein>
    <submittedName>
        <fullName evidence="2">Uncharacterized protein</fullName>
    </submittedName>
</protein>
<accession>A0ABU7TR60</accession>
<evidence type="ECO:0000313" key="2">
    <source>
        <dbReference type="EMBL" id="MEE7492278.1"/>
    </source>
</evidence>
<gene>
    <name evidence="2" type="ORF">MOTC310_18075</name>
</gene>
<reference evidence="2 3" key="1">
    <citation type="journal article" date="2012" name="Genet. Mol. Biol.">
        <title>Analysis of 16S rRNA and mxaF genes revealing insights into Methylobacterium niche-specific plant association.</title>
        <authorList>
            <person name="Dourado M.N."/>
            <person name="Andreote F.D."/>
            <person name="Dini-Andreote F."/>
            <person name="Conti R."/>
            <person name="Araujo J.M."/>
            <person name="Araujo W.L."/>
        </authorList>
    </citation>
    <scope>NUCLEOTIDE SEQUENCE [LARGE SCALE GENOMIC DNA]</scope>
    <source>
        <strain evidence="2 3">TC3-10</strain>
    </source>
</reference>